<dbReference type="PANTHER" id="PTHR44196">
    <property type="entry name" value="DEHYDROGENASE/REDUCTASE SDR FAMILY MEMBER 7B"/>
    <property type="match status" value="1"/>
</dbReference>
<dbReference type="Gene3D" id="3.40.50.720">
    <property type="entry name" value="NAD(P)-binding Rossmann-like Domain"/>
    <property type="match status" value="1"/>
</dbReference>
<dbReference type="PRINTS" id="PR00081">
    <property type="entry name" value="GDHRDH"/>
</dbReference>
<sequence length="231" mass="24394">MADRVLCAVVVGNSDGIGLAFTRRLLADGWRVAGLSRRENGINVPTYAHHTVDVTAPDYPEMLGKAVDELGQVDLCVYAAGIGEPVDLADLDAQTRTFEVNLMGAARTVATVVPRMVAAGDGHFIGLSSLADRLVSAEAPGYAGSKAGLSSYLMGLSAALRGQGVSVTTVRFGFVDTKMAKGPVRPMMISADRAVEILSSCVRNRPVVVSRPRRMALLTSALAALTRLRPR</sequence>
<dbReference type="Pfam" id="PF00106">
    <property type="entry name" value="adh_short"/>
    <property type="match status" value="1"/>
</dbReference>
<proteinExistence type="inferred from homology"/>
<evidence type="ECO:0000313" key="4">
    <source>
        <dbReference type="Proteomes" id="UP000248924"/>
    </source>
</evidence>
<accession>A0A2W2EHY9</accession>
<organism evidence="3 4">
    <name type="scientific">Micromonospora craterilacus</name>
    <dbReference type="NCBI Taxonomy" id="1655439"/>
    <lineage>
        <taxon>Bacteria</taxon>
        <taxon>Bacillati</taxon>
        <taxon>Actinomycetota</taxon>
        <taxon>Actinomycetes</taxon>
        <taxon>Micromonosporales</taxon>
        <taxon>Micromonosporaceae</taxon>
        <taxon>Micromonospora</taxon>
    </lineage>
</organism>
<comment type="similarity">
    <text evidence="1">Belongs to the short-chain dehydrogenases/reductases (SDR) family.</text>
</comment>
<dbReference type="AlphaFoldDB" id="A0A2W2EHY9"/>
<keyword evidence="4" id="KW-1185">Reference proteome</keyword>
<dbReference type="SUPFAM" id="SSF51735">
    <property type="entry name" value="NAD(P)-binding Rossmann-fold domains"/>
    <property type="match status" value="1"/>
</dbReference>
<comment type="caution">
    <text evidence="3">The sequence shown here is derived from an EMBL/GenBank/DDBJ whole genome shotgun (WGS) entry which is preliminary data.</text>
</comment>
<gene>
    <name evidence="3" type="ORF">C1I95_24090</name>
</gene>
<dbReference type="OrthoDB" id="5115951at2"/>
<keyword evidence="2" id="KW-0560">Oxidoreductase</keyword>
<dbReference type="CDD" id="cd05233">
    <property type="entry name" value="SDR_c"/>
    <property type="match status" value="1"/>
</dbReference>
<name>A0A2W2EHY9_9ACTN</name>
<dbReference type="Proteomes" id="UP000248924">
    <property type="component" value="Unassembled WGS sequence"/>
</dbReference>
<dbReference type="GO" id="GO:0016020">
    <property type="term" value="C:membrane"/>
    <property type="evidence" value="ECO:0007669"/>
    <property type="project" value="TreeGrafter"/>
</dbReference>
<dbReference type="InterPro" id="IPR036291">
    <property type="entry name" value="NAD(P)-bd_dom_sf"/>
</dbReference>
<reference evidence="3 4" key="1">
    <citation type="submission" date="2018-01" db="EMBL/GenBank/DDBJ databases">
        <title>Draft genome sequence of Jishengella sp. NA12.</title>
        <authorList>
            <person name="Sahin N."/>
            <person name="Ay H."/>
            <person name="Saygin H."/>
        </authorList>
    </citation>
    <scope>NUCLEOTIDE SEQUENCE [LARGE SCALE GENOMIC DNA]</scope>
    <source>
        <strain evidence="3 4">NA12</strain>
    </source>
</reference>
<dbReference type="InterPro" id="IPR020904">
    <property type="entry name" value="Sc_DH/Rdtase_CS"/>
</dbReference>
<dbReference type="InterPro" id="IPR002347">
    <property type="entry name" value="SDR_fam"/>
</dbReference>
<dbReference type="RefSeq" id="WP_111216923.1">
    <property type="nucleotide sequence ID" value="NZ_POTY01000183.1"/>
</dbReference>
<dbReference type="GO" id="GO:0016491">
    <property type="term" value="F:oxidoreductase activity"/>
    <property type="evidence" value="ECO:0007669"/>
    <property type="project" value="UniProtKB-KW"/>
</dbReference>
<evidence type="ECO:0000313" key="3">
    <source>
        <dbReference type="EMBL" id="PZG13230.1"/>
    </source>
</evidence>
<dbReference type="EMBL" id="POTY01000183">
    <property type="protein sequence ID" value="PZG13230.1"/>
    <property type="molecule type" value="Genomic_DNA"/>
</dbReference>
<dbReference type="PANTHER" id="PTHR44196:SF1">
    <property type="entry name" value="DEHYDROGENASE_REDUCTASE SDR FAMILY MEMBER 7B"/>
    <property type="match status" value="1"/>
</dbReference>
<evidence type="ECO:0000256" key="2">
    <source>
        <dbReference type="ARBA" id="ARBA00023002"/>
    </source>
</evidence>
<dbReference type="PROSITE" id="PS00061">
    <property type="entry name" value="ADH_SHORT"/>
    <property type="match status" value="1"/>
</dbReference>
<protein>
    <submittedName>
        <fullName evidence="3">Short-chain dehydrogenase</fullName>
    </submittedName>
</protein>
<evidence type="ECO:0000256" key="1">
    <source>
        <dbReference type="ARBA" id="ARBA00006484"/>
    </source>
</evidence>